<evidence type="ECO:0000256" key="5">
    <source>
        <dbReference type="ARBA" id="ARBA00023004"/>
    </source>
</evidence>
<evidence type="ECO:0000256" key="6">
    <source>
        <dbReference type="PIRNR" id="PIRNR002030"/>
    </source>
</evidence>
<reference evidence="9 10" key="2">
    <citation type="journal article" date="2010" name="Stand. Genomic Sci.">
        <title>Complete genome sequence of Nakamurella multipartita type strain (Y-104).</title>
        <authorList>
            <person name="Tice H."/>
            <person name="Mayilraj S."/>
            <person name="Sims D."/>
            <person name="Lapidus A."/>
            <person name="Nolan M."/>
            <person name="Lucas S."/>
            <person name="Glavina Del Rio T."/>
            <person name="Copeland A."/>
            <person name="Cheng J.F."/>
            <person name="Meincke L."/>
            <person name="Bruce D."/>
            <person name="Goodwin L."/>
            <person name="Pitluck S."/>
            <person name="Ivanova N."/>
            <person name="Mavromatis K."/>
            <person name="Ovchinnikova G."/>
            <person name="Pati A."/>
            <person name="Chen A."/>
            <person name="Palaniappan K."/>
            <person name="Land M."/>
            <person name="Hauser L."/>
            <person name="Chang Y.J."/>
            <person name="Jeffries C.D."/>
            <person name="Detter J.C."/>
            <person name="Brettin T."/>
            <person name="Rohde M."/>
            <person name="Goker M."/>
            <person name="Bristow J."/>
            <person name="Eisen J.A."/>
            <person name="Markowitz V."/>
            <person name="Hugenholtz P."/>
            <person name="Kyrpides N.C."/>
            <person name="Klenk H.P."/>
            <person name="Chen F."/>
        </authorList>
    </citation>
    <scope>NUCLEOTIDE SEQUENCE [LARGE SCALE GENOMIC DNA]</scope>
    <source>
        <strain evidence="10">ATCC 700099 / DSM 44233 / CIP 104796 / JCM 9543 / NBRC 105858 / Y-104</strain>
    </source>
</reference>
<dbReference type="GO" id="GO:0046872">
    <property type="term" value="F:metal ion binding"/>
    <property type="evidence" value="ECO:0007669"/>
    <property type="project" value="UniProtKB-UniRule"/>
</dbReference>
<dbReference type="AlphaFoldDB" id="C8XH77"/>
<dbReference type="Pfam" id="PF01152">
    <property type="entry name" value="Bac_globin"/>
    <property type="match status" value="1"/>
</dbReference>
<evidence type="ECO:0000256" key="1">
    <source>
        <dbReference type="ARBA" id="ARBA00009660"/>
    </source>
</evidence>
<keyword evidence="3 6" id="KW-0349">Heme</keyword>
<evidence type="ECO:0000313" key="9">
    <source>
        <dbReference type="EMBL" id="ACV78283.1"/>
    </source>
</evidence>
<comment type="similarity">
    <text evidence="1 6">Belongs to the truncated hemoglobin family. Group I subfamily.</text>
</comment>
<dbReference type="InParanoid" id="C8XH77"/>
<dbReference type="EMBL" id="CP001737">
    <property type="protein sequence ID" value="ACV78283.1"/>
    <property type="molecule type" value="Genomic_DNA"/>
</dbReference>
<dbReference type="GO" id="GO:0019825">
    <property type="term" value="F:oxygen binding"/>
    <property type="evidence" value="ECO:0007669"/>
    <property type="project" value="InterPro"/>
</dbReference>
<name>C8XH77_NAKMY</name>
<dbReference type="OrthoDB" id="9798157at2"/>
<keyword evidence="5 6" id="KW-0408">Iron</keyword>
<dbReference type="Gene3D" id="1.10.490.10">
    <property type="entry name" value="Globins"/>
    <property type="match status" value="1"/>
</dbReference>
<evidence type="ECO:0000256" key="7">
    <source>
        <dbReference type="PIRSR" id="PIRSR002030-1"/>
    </source>
</evidence>
<accession>C8XH77</accession>
<dbReference type="PIRSF" id="PIRSF002030">
    <property type="entry name" value="Globin_Protozoa/Cyanobacteria"/>
    <property type="match status" value="1"/>
</dbReference>
<proteinExistence type="inferred from homology"/>
<keyword evidence="4 6" id="KW-0479">Metal-binding</keyword>
<feature type="binding site" description="distal binding residue" evidence="8">
    <location>
        <position position="74"/>
    </location>
    <ligand>
        <name>heme</name>
        <dbReference type="ChEBI" id="CHEBI:30413"/>
    </ligand>
    <ligandPart>
        <name>Fe</name>
        <dbReference type="ChEBI" id="CHEBI:18248"/>
    </ligandPart>
</feature>
<dbReference type="GO" id="GO:0020037">
    <property type="term" value="F:heme binding"/>
    <property type="evidence" value="ECO:0007669"/>
    <property type="project" value="InterPro"/>
</dbReference>
<dbReference type="STRING" id="479431.Namu_1894"/>
<sequence length="122" mass="13499">MSDSPVGPYQELGRHPGIRRAVQEFYERIAADPSLVEYFADADMDRLRRHVVELLAAAVGGPGQYTGRTMAKAHQGLHITDEAFDRVLGHLNAALVDVGADDRTIREVLRALSGMRMDIVQE</sequence>
<keyword evidence="2 6" id="KW-0813">Transport</keyword>
<feature type="binding site" description="distal binding residue" evidence="8">
    <location>
        <position position="50"/>
    </location>
    <ligand>
        <name>heme</name>
        <dbReference type="ChEBI" id="CHEBI:30413"/>
    </ligand>
    <ligandPart>
        <name>Fe</name>
        <dbReference type="ChEBI" id="CHEBI:18248"/>
    </ligandPart>
</feature>
<dbReference type="CDD" id="cd00454">
    <property type="entry name" value="TrHb1_N"/>
    <property type="match status" value="1"/>
</dbReference>
<dbReference type="InterPro" id="IPR009050">
    <property type="entry name" value="Globin-like_sf"/>
</dbReference>
<dbReference type="KEGG" id="nml:Namu_1894"/>
<dbReference type="InterPro" id="IPR012292">
    <property type="entry name" value="Globin/Proto"/>
</dbReference>
<dbReference type="InterPro" id="IPR001486">
    <property type="entry name" value="Hemoglobin_trunc"/>
</dbReference>
<dbReference type="eggNOG" id="COG2346">
    <property type="taxonomic scope" value="Bacteria"/>
</dbReference>
<dbReference type="HOGENOM" id="CLU_103526_2_1_11"/>
<organism evidence="9 10">
    <name type="scientific">Nakamurella multipartita (strain ATCC 700099 / DSM 44233 / CIP 104796 / JCM 9543 / NBRC 105858 / Y-104)</name>
    <name type="common">Microsphaera multipartita</name>
    <dbReference type="NCBI Taxonomy" id="479431"/>
    <lineage>
        <taxon>Bacteria</taxon>
        <taxon>Bacillati</taxon>
        <taxon>Actinomycetota</taxon>
        <taxon>Actinomycetes</taxon>
        <taxon>Nakamurellales</taxon>
        <taxon>Nakamurellaceae</taxon>
        <taxon>Nakamurella</taxon>
    </lineage>
</organism>
<evidence type="ECO:0000256" key="2">
    <source>
        <dbReference type="ARBA" id="ARBA00022448"/>
    </source>
</evidence>
<evidence type="ECO:0000256" key="8">
    <source>
        <dbReference type="PIRSR" id="PIRSR601486-1"/>
    </source>
</evidence>
<evidence type="ECO:0000256" key="4">
    <source>
        <dbReference type="ARBA" id="ARBA00022723"/>
    </source>
</evidence>
<dbReference type="SUPFAM" id="SSF46458">
    <property type="entry name" value="Globin-like"/>
    <property type="match status" value="1"/>
</dbReference>
<feature type="binding site" description="proximal binding residue" evidence="7">
    <location>
        <position position="74"/>
    </location>
    <ligand>
        <name>heme</name>
        <dbReference type="ChEBI" id="CHEBI:30413"/>
    </ligand>
    <ligandPart>
        <name>Fe</name>
        <dbReference type="ChEBI" id="CHEBI:18248"/>
    </ligandPart>
</feature>
<keyword evidence="6" id="KW-0561">Oxygen transport</keyword>
<protein>
    <recommendedName>
        <fullName evidence="6">Group 1 truncated hemoglobin</fullName>
    </recommendedName>
</protein>
<evidence type="ECO:0000313" key="10">
    <source>
        <dbReference type="Proteomes" id="UP000002218"/>
    </source>
</evidence>
<gene>
    <name evidence="9" type="ordered locus">Namu_1894</name>
</gene>
<comment type="cofactor">
    <cofactor evidence="7">
        <name>heme</name>
        <dbReference type="ChEBI" id="CHEBI:30413"/>
    </cofactor>
    <text evidence="7">Binds 1 heme group per subunit.</text>
</comment>
<reference evidence="10" key="1">
    <citation type="submission" date="2009-09" db="EMBL/GenBank/DDBJ databases">
        <title>The complete genome of Nakamurella multipartita DSM 44233.</title>
        <authorList>
            <consortium name="US DOE Joint Genome Institute (JGI-PGF)"/>
            <person name="Lucas S."/>
            <person name="Copeland A."/>
            <person name="Lapidus A."/>
            <person name="Glavina del Rio T."/>
            <person name="Dalin E."/>
            <person name="Tice H."/>
            <person name="Bruce D."/>
            <person name="Goodwin L."/>
            <person name="Pitluck S."/>
            <person name="Kyrpides N."/>
            <person name="Mavromatis K."/>
            <person name="Ivanova N."/>
            <person name="Ovchinnikova G."/>
            <person name="Sims D."/>
            <person name="Meincke L."/>
            <person name="Brettin T."/>
            <person name="Detter J.C."/>
            <person name="Han C."/>
            <person name="Larimer F."/>
            <person name="Land M."/>
            <person name="Hauser L."/>
            <person name="Markowitz V."/>
            <person name="Cheng J.-F."/>
            <person name="Hugenholtz P."/>
            <person name="Woyke T."/>
            <person name="Wu D."/>
            <person name="Klenk H.-P."/>
            <person name="Eisen J.A."/>
        </authorList>
    </citation>
    <scope>NUCLEOTIDE SEQUENCE [LARGE SCALE GENOMIC DNA]</scope>
    <source>
        <strain evidence="10">ATCC 700099 / DSM 44233 / CIP 104796 / JCM 9543 / NBRC 105858 / Y-104</strain>
    </source>
</reference>
<dbReference type="Proteomes" id="UP000002218">
    <property type="component" value="Chromosome"/>
</dbReference>
<dbReference type="RefSeq" id="WP_015747184.1">
    <property type="nucleotide sequence ID" value="NC_013235.1"/>
</dbReference>
<evidence type="ECO:0000256" key="3">
    <source>
        <dbReference type="ARBA" id="ARBA00022617"/>
    </source>
</evidence>
<dbReference type="InterPro" id="IPR016339">
    <property type="entry name" value="Hemoglobin_trunc_I"/>
</dbReference>
<dbReference type="GO" id="GO:0005344">
    <property type="term" value="F:oxygen carrier activity"/>
    <property type="evidence" value="ECO:0007669"/>
    <property type="project" value="UniProtKB-UniRule"/>
</dbReference>
<keyword evidence="10" id="KW-1185">Reference proteome</keyword>